<keyword evidence="10" id="KW-0472">Membrane</keyword>
<dbReference type="InterPro" id="IPR001128">
    <property type="entry name" value="Cyt_P450"/>
</dbReference>
<dbReference type="Gene3D" id="1.10.630.10">
    <property type="entry name" value="Cytochrome P450"/>
    <property type="match status" value="1"/>
</dbReference>
<dbReference type="EMBL" id="CATNWA010017714">
    <property type="protein sequence ID" value="CAI9602631.1"/>
    <property type="molecule type" value="Genomic_DNA"/>
</dbReference>
<sequence length="250" mass="29067">MNSRSGQILGMFPKLISKLPGPHQKMFINFEKLRAFIRETVKSHQEVLDENSPQDFIDCFLIKMEEERENPNTEYHEENLLGSVLDLFFAGTETTSSTLRYAFLIMLKHPEIQEKVQTEIDTVIGQDRLPSVEDRSKMPYTDAVIHEIQRFADIFPVGLLHATSKDTTFRGYHIPKNTVVAPILTSVLKDPNWFKNPTQLIQATFLKRMGPLRRMMPSCRFLQVNAFVQEKGWLVWNFSCFLLLYCKHLL</sequence>
<dbReference type="InterPro" id="IPR050182">
    <property type="entry name" value="Cytochrome_P450_fam2"/>
</dbReference>
<evidence type="ECO:0008006" key="13">
    <source>
        <dbReference type="Google" id="ProtNLM"/>
    </source>
</evidence>
<keyword evidence="12" id="KW-1185">Reference proteome</keyword>
<keyword evidence="7" id="KW-0492">Microsome</keyword>
<dbReference type="Pfam" id="PF00067">
    <property type="entry name" value="p450"/>
    <property type="match status" value="1"/>
</dbReference>
<dbReference type="InterPro" id="IPR036396">
    <property type="entry name" value="Cyt_P450_sf"/>
</dbReference>
<evidence type="ECO:0000256" key="8">
    <source>
        <dbReference type="ARBA" id="ARBA00023002"/>
    </source>
</evidence>
<dbReference type="InterPro" id="IPR008067">
    <property type="entry name" value="Cyt_P450_E_grp-I_CYP2A-like"/>
</dbReference>
<dbReference type="PRINTS" id="PR01684">
    <property type="entry name" value="EP450ICYP2A"/>
</dbReference>
<evidence type="ECO:0000313" key="12">
    <source>
        <dbReference type="Proteomes" id="UP001162483"/>
    </source>
</evidence>
<dbReference type="PRINTS" id="PR00463">
    <property type="entry name" value="EP450I"/>
</dbReference>
<evidence type="ECO:0000313" key="11">
    <source>
        <dbReference type="EMBL" id="CAI9602631.1"/>
    </source>
</evidence>
<protein>
    <recommendedName>
        <fullName evidence="13">Cytochrome P450</fullName>
    </recommendedName>
</protein>
<dbReference type="PANTHER" id="PTHR24300:SF394">
    <property type="entry name" value="CYTOCHROME P450 2H2"/>
    <property type="match status" value="1"/>
</dbReference>
<gene>
    <name evidence="11" type="ORF">SPARVUS_LOCUS13161356</name>
</gene>
<keyword evidence="8" id="KW-0560">Oxidoreductase</keyword>
<evidence type="ECO:0000256" key="2">
    <source>
        <dbReference type="ARBA" id="ARBA00004524"/>
    </source>
</evidence>
<name>A0ABN9G1M5_9NEOB</name>
<organism evidence="11 12">
    <name type="scientific">Staurois parvus</name>
    <dbReference type="NCBI Taxonomy" id="386267"/>
    <lineage>
        <taxon>Eukaryota</taxon>
        <taxon>Metazoa</taxon>
        <taxon>Chordata</taxon>
        <taxon>Craniata</taxon>
        <taxon>Vertebrata</taxon>
        <taxon>Euteleostomi</taxon>
        <taxon>Amphibia</taxon>
        <taxon>Batrachia</taxon>
        <taxon>Anura</taxon>
        <taxon>Neobatrachia</taxon>
        <taxon>Ranoidea</taxon>
        <taxon>Ranidae</taxon>
        <taxon>Staurois</taxon>
    </lineage>
</organism>
<dbReference type="SUPFAM" id="SSF48264">
    <property type="entry name" value="Cytochrome P450"/>
    <property type="match status" value="1"/>
</dbReference>
<keyword evidence="6" id="KW-0256">Endoplasmic reticulum</keyword>
<accession>A0ABN9G1M5</accession>
<evidence type="ECO:0000256" key="10">
    <source>
        <dbReference type="ARBA" id="ARBA00023136"/>
    </source>
</evidence>
<evidence type="ECO:0000256" key="1">
    <source>
        <dbReference type="ARBA" id="ARBA00001971"/>
    </source>
</evidence>
<evidence type="ECO:0000256" key="6">
    <source>
        <dbReference type="ARBA" id="ARBA00022824"/>
    </source>
</evidence>
<dbReference type="InterPro" id="IPR002401">
    <property type="entry name" value="Cyt_P450_E_grp-I"/>
</dbReference>
<evidence type="ECO:0000256" key="5">
    <source>
        <dbReference type="ARBA" id="ARBA00022723"/>
    </source>
</evidence>
<evidence type="ECO:0000256" key="3">
    <source>
        <dbReference type="ARBA" id="ARBA00004586"/>
    </source>
</evidence>
<dbReference type="Proteomes" id="UP001162483">
    <property type="component" value="Unassembled WGS sequence"/>
</dbReference>
<comment type="subcellular location">
    <subcellularLocation>
        <location evidence="3">Endoplasmic reticulum membrane</location>
    </subcellularLocation>
    <subcellularLocation>
        <location evidence="2">Microsome membrane</location>
    </subcellularLocation>
</comment>
<dbReference type="PANTHER" id="PTHR24300">
    <property type="entry name" value="CYTOCHROME P450 508A4-RELATED"/>
    <property type="match status" value="1"/>
</dbReference>
<evidence type="ECO:0000256" key="4">
    <source>
        <dbReference type="ARBA" id="ARBA00010617"/>
    </source>
</evidence>
<evidence type="ECO:0000256" key="7">
    <source>
        <dbReference type="ARBA" id="ARBA00022848"/>
    </source>
</evidence>
<comment type="cofactor">
    <cofactor evidence="1">
        <name>heme</name>
        <dbReference type="ChEBI" id="CHEBI:30413"/>
    </cofactor>
</comment>
<comment type="caution">
    <text evidence="11">The sequence shown here is derived from an EMBL/GenBank/DDBJ whole genome shotgun (WGS) entry which is preliminary data.</text>
</comment>
<keyword evidence="9" id="KW-0408">Iron</keyword>
<reference evidence="11" key="1">
    <citation type="submission" date="2023-05" db="EMBL/GenBank/DDBJ databases">
        <authorList>
            <person name="Stuckert A."/>
        </authorList>
    </citation>
    <scope>NUCLEOTIDE SEQUENCE</scope>
</reference>
<dbReference type="PRINTS" id="PR00385">
    <property type="entry name" value="P450"/>
</dbReference>
<comment type="similarity">
    <text evidence="4">Belongs to the cytochrome P450 family.</text>
</comment>
<evidence type="ECO:0000256" key="9">
    <source>
        <dbReference type="ARBA" id="ARBA00023004"/>
    </source>
</evidence>
<proteinExistence type="inferred from homology"/>
<keyword evidence="5" id="KW-0479">Metal-binding</keyword>